<dbReference type="Gene3D" id="3.30.1490.20">
    <property type="entry name" value="ATP-grasp fold, A domain"/>
    <property type="match status" value="1"/>
</dbReference>
<dbReference type="Pfam" id="PF08443">
    <property type="entry name" value="RimK"/>
    <property type="match status" value="1"/>
</dbReference>
<protein>
    <submittedName>
        <fullName evidence="3">Alpha-L-glutamate ligase</fullName>
    </submittedName>
</protein>
<dbReference type="InterPro" id="IPR013815">
    <property type="entry name" value="ATP_grasp_subdomain_1"/>
</dbReference>
<keyword evidence="1" id="KW-0067">ATP-binding</keyword>
<accession>A0ABS1DI22</accession>
<name>A0ABS1DI22_9PROT</name>
<dbReference type="Gene3D" id="3.40.50.20">
    <property type="match status" value="1"/>
</dbReference>
<organism evidence="3 4">
    <name type="scientific">Rhodovibrio sodomensis</name>
    <dbReference type="NCBI Taxonomy" id="1088"/>
    <lineage>
        <taxon>Bacteria</taxon>
        <taxon>Pseudomonadati</taxon>
        <taxon>Pseudomonadota</taxon>
        <taxon>Alphaproteobacteria</taxon>
        <taxon>Rhodospirillales</taxon>
        <taxon>Rhodovibrionaceae</taxon>
        <taxon>Rhodovibrio</taxon>
    </lineage>
</organism>
<keyword evidence="3" id="KW-0436">Ligase</keyword>
<dbReference type="SUPFAM" id="SSF56059">
    <property type="entry name" value="Glutathione synthetase ATP-binding domain-like"/>
    <property type="match status" value="1"/>
</dbReference>
<evidence type="ECO:0000313" key="3">
    <source>
        <dbReference type="EMBL" id="MBK1669577.1"/>
    </source>
</evidence>
<evidence type="ECO:0000313" key="4">
    <source>
        <dbReference type="Proteomes" id="UP001296873"/>
    </source>
</evidence>
<proteinExistence type="predicted"/>
<dbReference type="PANTHER" id="PTHR21621">
    <property type="entry name" value="RIBOSOMAL PROTEIN S6 MODIFICATION PROTEIN"/>
    <property type="match status" value="1"/>
</dbReference>
<dbReference type="Proteomes" id="UP001296873">
    <property type="component" value="Unassembled WGS sequence"/>
</dbReference>
<dbReference type="PROSITE" id="PS50975">
    <property type="entry name" value="ATP_GRASP"/>
    <property type="match status" value="1"/>
</dbReference>
<dbReference type="InterPro" id="IPR011761">
    <property type="entry name" value="ATP-grasp"/>
</dbReference>
<dbReference type="PANTHER" id="PTHR21621:SF0">
    <property type="entry name" value="BETA-CITRYLGLUTAMATE SYNTHASE B-RELATED"/>
    <property type="match status" value="1"/>
</dbReference>
<keyword evidence="4" id="KW-1185">Reference proteome</keyword>
<keyword evidence="1" id="KW-0547">Nucleotide-binding</keyword>
<dbReference type="GO" id="GO:0016874">
    <property type="term" value="F:ligase activity"/>
    <property type="evidence" value="ECO:0007669"/>
    <property type="project" value="UniProtKB-KW"/>
</dbReference>
<gene>
    <name evidence="3" type="ORF">CKO28_16175</name>
</gene>
<feature type="domain" description="ATP-grasp" evidence="2">
    <location>
        <begin position="100"/>
        <end position="295"/>
    </location>
</feature>
<evidence type="ECO:0000259" key="2">
    <source>
        <dbReference type="PROSITE" id="PS50975"/>
    </source>
</evidence>
<dbReference type="RefSeq" id="WP_200341909.1">
    <property type="nucleotide sequence ID" value="NZ_NRRL01000053.1"/>
</dbReference>
<dbReference type="EMBL" id="NRRL01000053">
    <property type="protein sequence ID" value="MBK1669577.1"/>
    <property type="molecule type" value="Genomic_DNA"/>
</dbReference>
<sequence length="305" mass="33255">MSKIYVLHENDAWTAPLFDALADRNLPYEAWHLAAGSVDPTRPPPEGVFYNRMSASAHTRDHRYAPELTQHVLRWLEAHGRRVVNDSRALALEVNKLAQYAALNAAGVTTPRTIGAVGREQALKAAEELGEWPLILKPNRGGAGAGVLLVETRDQLAAILDDPATPAPLDGTWLVQEYVQADEPCITRCEFIGGQFYYAVRVDTRDGFELCPADACALPSGREKFEILTGFDDPVIPRYRAFLAANGIEVAGIEFVRRPDGTAVTYDVNTNTNYNGRAEAAAGVTAMGRLADDLGAELVRIRQAA</sequence>
<dbReference type="InterPro" id="IPR013651">
    <property type="entry name" value="ATP-grasp_RimK-type"/>
</dbReference>
<reference evidence="3 4" key="1">
    <citation type="journal article" date="2020" name="Microorganisms">
        <title>Osmotic Adaptation and Compatible Solute Biosynthesis of Phototrophic Bacteria as Revealed from Genome Analyses.</title>
        <authorList>
            <person name="Imhoff J.F."/>
            <person name="Rahn T."/>
            <person name="Kunzel S."/>
            <person name="Keller A."/>
            <person name="Neulinger S.C."/>
        </authorList>
    </citation>
    <scope>NUCLEOTIDE SEQUENCE [LARGE SCALE GENOMIC DNA]</scope>
    <source>
        <strain evidence="3 4">DSM 9895</strain>
    </source>
</reference>
<comment type="caution">
    <text evidence="3">The sequence shown here is derived from an EMBL/GenBank/DDBJ whole genome shotgun (WGS) entry which is preliminary data.</text>
</comment>
<evidence type="ECO:0000256" key="1">
    <source>
        <dbReference type="PROSITE-ProRule" id="PRU00409"/>
    </source>
</evidence>